<feature type="non-terminal residue" evidence="2">
    <location>
        <position position="140"/>
    </location>
</feature>
<comment type="caution">
    <text evidence="2">The sequence shown here is derived from an EMBL/GenBank/DDBJ whole genome shotgun (WGS) entry which is preliminary data.</text>
</comment>
<dbReference type="InterPro" id="IPR008906">
    <property type="entry name" value="HATC_C_dom"/>
</dbReference>
<keyword evidence="3" id="KW-1185">Reference proteome</keyword>
<dbReference type="EMBL" id="JAJSOF020000015">
    <property type="protein sequence ID" value="KAJ4440940.1"/>
    <property type="molecule type" value="Genomic_DNA"/>
</dbReference>
<protein>
    <recommendedName>
        <fullName evidence="1">HAT C-terminal dimerisation domain-containing protein</fullName>
    </recommendedName>
</protein>
<reference evidence="2 3" key="1">
    <citation type="journal article" date="2022" name="Allergy">
        <title>Genome assembly and annotation of Periplaneta americana reveal a comprehensive cockroach allergen profile.</title>
        <authorList>
            <person name="Wang L."/>
            <person name="Xiong Q."/>
            <person name="Saelim N."/>
            <person name="Wang L."/>
            <person name="Nong W."/>
            <person name="Wan A.T."/>
            <person name="Shi M."/>
            <person name="Liu X."/>
            <person name="Cao Q."/>
            <person name="Hui J.H.L."/>
            <person name="Sookrung N."/>
            <person name="Leung T.F."/>
            <person name="Tungtrongchitr A."/>
            <person name="Tsui S.K.W."/>
        </authorList>
    </citation>
    <scope>NUCLEOTIDE SEQUENCE [LARGE SCALE GENOMIC DNA]</scope>
    <source>
        <strain evidence="2">PWHHKU_190912</strain>
    </source>
</reference>
<evidence type="ECO:0000313" key="3">
    <source>
        <dbReference type="Proteomes" id="UP001148838"/>
    </source>
</evidence>
<feature type="domain" description="HAT C-terminal dimerisation" evidence="1">
    <location>
        <begin position="48"/>
        <end position="107"/>
    </location>
</feature>
<evidence type="ECO:0000313" key="2">
    <source>
        <dbReference type="EMBL" id="KAJ4440940.1"/>
    </source>
</evidence>
<gene>
    <name evidence="2" type="ORF">ANN_10789</name>
</gene>
<sequence>MNTIADAQRKFQVVLPRLTTELELLYADEQYRNTSVSKLVSLLRENEVHEDVFEESYKLFCLILTLPSTSASVERSFSCLRRIKTDLQATMCQRRLSALANISIQKEVIEKISKKQPFHEDVVEKYAALKDRRINLIYKN</sequence>
<proteinExistence type="predicted"/>
<dbReference type="PANTHER" id="PTHR45749:SF21">
    <property type="entry name" value="DUF4371 DOMAIN-CONTAINING PROTEIN"/>
    <property type="match status" value="1"/>
</dbReference>
<name>A0ABQ8T5I2_PERAM</name>
<dbReference type="PANTHER" id="PTHR45749">
    <property type="match status" value="1"/>
</dbReference>
<evidence type="ECO:0000259" key="1">
    <source>
        <dbReference type="Pfam" id="PF05699"/>
    </source>
</evidence>
<accession>A0ABQ8T5I2</accession>
<organism evidence="2 3">
    <name type="scientific">Periplaneta americana</name>
    <name type="common">American cockroach</name>
    <name type="synonym">Blatta americana</name>
    <dbReference type="NCBI Taxonomy" id="6978"/>
    <lineage>
        <taxon>Eukaryota</taxon>
        <taxon>Metazoa</taxon>
        <taxon>Ecdysozoa</taxon>
        <taxon>Arthropoda</taxon>
        <taxon>Hexapoda</taxon>
        <taxon>Insecta</taxon>
        <taxon>Pterygota</taxon>
        <taxon>Neoptera</taxon>
        <taxon>Polyneoptera</taxon>
        <taxon>Dictyoptera</taxon>
        <taxon>Blattodea</taxon>
        <taxon>Blattoidea</taxon>
        <taxon>Blattidae</taxon>
        <taxon>Blattinae</taxon>
        <taxon>Periplaneta</taxon>
    </lineage>
</organism>
<dbReference type="Pfam" id="PF05699">
    <property type="entry name" value="Dimer_Tnp_hAT"/>
    <property type="match status" value="1"/>
</dbReference>
<dbReference type="Proteomes" id="UP001148838">
    <property type="component" value="Unassembled WGS sequence"/>
</dbReference>